<dbReference type="GO" id="GO:0008840">
    <property type="term" value="F:4-hydroxy-tetrahydrodipicolinate synthase activity"/>
    <property type="evidence" value="ECO:0007669"/>
    <property type="project" value="UniProtKB-UniRule"/>
</dbReference>
<dbReference type="PROSITE" id="PS00666">
    <property type="entry name" value="DHDPS_2"/>
    <property type="match status" value="1"/>
</dbReference>
<comment type="catalytic activity">
    <reaction evidence="10 11">
        <text>L-aspartate 4-semialdehyde + pyruvate = (2S,4S)-4-hydroxy-2,3,4,5-tetrahydrodipicolinate + H2O + H(+)</text>
        <dbReference type="Rhea" id="RHEA:34171"/>
        <dbReference type="ChEBI" id="CHEBI:15361"/>
        <dbReference type="ChEBI" id="CHEBI:15377"/>
        <dbReference type="ChEBI" id="CHEBI:15378"/>
        <dbReference type="ChEBI" id="CHEBI:67139"/>
        <dbReference type="ChEBI" id="CHEBI:537519"/>
        <dbReference type="EC" id="4.3.3.7"/>
    </reaction>
</comment>
<comment type="similarity">
    <text evidence="11">Belongs to the DapA family.</text>
</comment>
<feature type="binding site" evidence="11 13">
    <location>
        <position position="204"/>
    </location>
    <ligand>
        <name>pyruvate</name>
        <dbReference type="ChEBI" id="CHEBI:15361"/>
    </ligand>
</feature>
<evidence type="ECO:0000256" key="8">
    <source>
        <dbReference type="ARBA" id="ARBA00023239"/>
    </source>
</evidence>
<dbReference type="RefSeq" id="WP_086636561.1">
    <property type="nucleotide sequence ID" value="NZ_MRZU01000002.1"/>
</dbReference>
<feature type="binding site" evidence="11 13">
    <location>
        <position position="46"/>
    </location>
    <ligand>
        <name>pyruvate</name>
        <dbReference type="ChEBI" id="CHEBI:15361"/>
    </ligand>
</feature>
<keyword evidence="5 11" id="KW-0028">Amino-acid biosynthesis</keyword>
<evidence type="ECO:0000256" key="11">
    <source>
        <dbReference type="HAMAP-Rule" id="MF_00418"/>
    </source>
</evidence>
<comment type="pathway">
    <text evidence="2 11">Amino-acid biosynthesis; L-lysine biosynthesis via DAP pathway; (S)-tetrahydrodipicolinate from L-aspartate: step 3/4.</text>
</comment>
<feature type="site" description="Part of a proton relay during catalysis" evidence="11 14">
    <location>
        <position position="45"/>
    </location>
</feature>
<dbReference type="Proteomes" id="UP000195137">
    <property type="component" value="Unassembled WGS sequence"/>
</dbReference>
<evidence type="ECO:0000256" key="10">
    <source>
        <dbReference type="ARBA" id="ARBA00047836"/>
    </source>
</evidence>
<dbReference type="InterPro" id="IPR020625">
    <property type="entry name" value="Schiff_base-form_aldolases_AS"/>
</dbReference>
<dbReference type="NCBIfam" id="TIGR00674">
    <property type="entry name" value="dapA"/>
    <property type="match status" value="1"/>
</dbReference>
<dbReference type="CDD" id="cd00950">
    <property type="entry name" value="DHDPS"/>
    <property type="match status" value="1"/>
</dbReference>
<keyword evidence="6 11" id="KW-0220">Diaminopimelate biosynthesis</keyword>
<feature type="site" description="Part of a proton relay during catalysis" evidence="14">
    <location>
        <position position="107"/>
    </location>
</feature>
<dbReference type="InterPro" id="IPR002220">
    <property type="entry name" value="DapA-like"/>
</dbReference>
<dbReference type="InterPro" id="IPR013785">
    <property type="entry name" value="Aldolase_TIM"/>
</dbReference>
<dbReference type="AlphaFoldDB" id="A0A1Y3GGL3"/>
<evidence type="ECO:0000256" key="12">
    <source>
        <dbReference type="PIRSR" id="PIRSR001365-1"/>
    </source>
</evidence>
<evidence type="ECO:0000256" key="1">
    <source>
        <dbReference type="ARBA" id="ARBA00003294"/>
    </source>
</evidence>
<organism evidence="15 16">
    <name type="scientific">Methanonatronarchaeum thermophilum</name>
    <dbReference type="NCBI Taxonomy" id="1927129"/>
    <lineage>
        <taxon>Archaea</taxon>
        <taxon>Methanobacteriati</taxon>
        <taxon>Methanobacteriota</taxon>
        <taxon>Methanonatronarchaeia</taxon>
        <taxon>Methanonatronarchaeales</taxon>
        <taxon>Methanonatronarchaeaceae</taxon>
        <taxon>Methanonatronarchaeum</taxon>
    </lineage>
</organism>
<dbReference type="PANTHER" id="PTHR12128">
    <property type="entry name" value="DIHYDRODIPICOLINATE SYNTHASE"/>
    <property type="match status" value="1"/>
</dbReference>
<dbReference type="SMART" id="SM01130">
    <property type="entry name" value="DHDPS"/>
    <property type="match status" value="1"/>
</dbReference>
<dbReference type="EC" id="4.3.3.7" evidence="3 11"/>
<evidence type="ECO:0000256" key="3">
    <source>
        <dbReference type="ARBA" id="ARBA00012086"/>
    </source>
</evidence>
<reference evidence="15 16" key="1">
    <citation type="submission" date="2016-12" db="EMBL/GenBank/DDBJ databases">
        <title>Discovery of methanogenic haloarchaea.</title>
        <authorList>
            <person name="Sorokin D.Y."/>
            <person name="Makarova K.S."/>
            <person name="Abbas B."/>
            <person name="Ferrer M."/>
            <person name="Golyshin P.N."/>
        </authorList>
    </citation>
    <scope>NUCLEOTIDE SEQUENCE [LARGE SCALE GENOMIC DNA]</scope>
    <source>
        <strain evidence="15">AMET1</strain>
    </source>
</reference>
<dbReference type="UniPathway" id="UPA00034">
    <property type="reaction ID" value="UER00017"/>
</dbReference>
<evidence type="ECO:0000256" key="7">
    <source>
        <dbReference type="ARBA" id="ARBA00023154"/>
    </source>
</evidence>
<feature type="site" description="L-lysine inhibitor binding" evidence="14">
    <location>
        <position position="85"/>
    </location>
</feature>
<name>A0A1Y3GGL3_9EURY</name>
<keyword evidence="7 11" id="KW-0457">Lysine biosynthesis</keyword>
<dbReference type="HAMAP" id="MF_00418">
    <property type="entry name" value="DapA"/>
    <property type="match status" value="1"/>
</dbReference>
<sequence>MELEGVFPALITPFDRNDEVDVEGFKKNIDYVIDNGVSGLVPCGTTGESATLSYQEHKRVIELAVETAKGRVPVMAGTGSNSTREAIELTGYAEDVGVDIAMVITPYYNKPTAAGLIKHYREVASSVNIPIVIYNVPSRTGTNIQPETVATLSREKNIIGIKEASGDINQVSDVIEKTTQNFTVLSGDDSMTLPIMALGGKGVVSVAANLAPKRVSMMVEAIKNNNIGKARKLHYELAPLYRTLFIETNPIPVKTGAELIGLASGGLRSPMVGMENGSRQQLKKVLKQLDLI</sequence>
<dbReference type="PRINTS" id="PR00146">
    <property type="entry name" value="DHPICSNTHASE"/>
</dbReference>
<dbReference type="GO" id="GO:0008675">
    <property type="term" value="F:2-dehydro-3-deoxy-phosphogluconate aldolase activity"/>
    <property type="evidence" value="ECO:0007669"/>
    <property type="project" value="UniProtKB-ARBA"/>
</dbReference>
<dbReference type="InterPro" id="IPR020624">
    <property type="entry name" value="Schiff_base-form_aldolases_CS"/>
</dbReference>
<dbReference type="InterPro" id="IPR005263">
    <property type="entry name" value="DapA"/>
</dbReference>
<dbReference type="SUPFAM" id="SSF51569">
    <property type="entry name" value="Aldolase"/>
    <property type="match status" value="1"/>
</dbReference>
<comment type="caution">
    <text evidence="15">The sequence shown here is derived from an EMBL/GenBank/DDBJ whole genome shotgun (WGS) entry which is preliminary data.</text>
</comment>
<keyword evidence="8 11" id="KW-0456">Lyase</keyword>
<dbReference type="PIRSF" id="PIRSF001365">
    <property type="entry name" value="DHDPS"/>
    <property type="match status" value="1"/>
</dbReference>
<evidence type="ECO:0000256" key="6">
    <source>
        <dbReference type="ARBA" id="ARBA00022915"/>
    </source>
</evidence>
<proteinExistence type="inferred from homology"/>
<feature type="active site" description="Schiff-base intermediate with substrate" evidence="11 12">
    <location>
        <position position="162"/>
    </location>
</feature>
<accession>A0A1Y3GGL3</accession>
<dbReference type="OrthoDB" id="33636at2157"/>
<dbReference type="GO" id="GO:0009089">
    <property type="term" value="P:lysine biosynthetic process via diaminopimelate"/>
    <property type="evidence" value="ECO:0007669"/>
    <property type="project" value="UniProtKB-UniRule"/>
</dbReference>
<comment type="subcellular location">
    <subcellularLocation>
        <location evidence="11">Cytoplasm</location>
    </subcellularLocation>
</comment>
<feature type="site" description="Part of a proton relay during catalysis" evidence="11 14">
    <location>
        <position position="108"/>
    </location>
</feature>
<evidence type="ECO:0000256" key="5">
    <source>
        <dbReference type="ARBA" id="ARBA00022605"/>
    </source>
</evidence>
<feature type="active site" description="Proton donor/acceptor" evidence="11 12">
    <location>
        <position position="134"/>
    </location>
</feature>
<evidence type="ECO:0000313" key="16">
    <source>
        <dbReference type="Proteomes" id="UP000195137"/>
    </source>
</evidence>
<dbReference type="PROSITE" id="PS00665">
    <property type="entry name" value="DHDPS_1"/>
    <property type="match status" value="1"/>
</dbReference>
<evidence type="ECO:0000256" key="9">
    <source>
        <dbReference type="ARBA" id="ARBA00023270"/>
    </source>
</evidence>
<evidence type="ECO:0000256" key="14">
    <source>
        <dbReference type="PIRSR" id="PIRSR001365-3"/>
    </source>
</evidence>
<feature type="site" description="L-lysine inhibitor binding" evidence="14">
    <location>
        <position position="81"/>
    </location>
</feature>
<feature type="site" description="L-lysine inhibitor binding; via carbonyl oxygen" evidence="14">
    <location>
        <position position="50"/>
    </location>
</feature>
<dbReference type="Pfam" id="PF00701">
    <property type="entry name" value="DHDPS"/>
    <property type="match status" value="1"/>
</dbReference>
<gene>
    <name evidence="11" type="primary">dapA</name>
    <name evidence="15" type="ORF">AMET1_0133</name>
</gene>
<protein>
    <recommendedName>
        <fullName evidence="3 11">4-hydroxy-tetrahydrodipicolinate synthase</fullName>
        <shortName evidence="11">HTPA synthase</shortName>
        <ecNumber evidence="3 11">4.3.3.7</ecNumber>
    </recommendedName>
</protein>
<keyword evidence="4 11" id="KW-0963">Cytoplasm</keyword>
<comment type="function">
    <text evidence="1 11">Catalyzes the condensation of (S)-aspartate-beta-semialdehyde [(S)-ASA] and pyruvate to 4-hydroxy-tetrahydrodipicolinate (HTPA).</text>
</comment>
<dbReference type="PANTHER" id="PTHR12128:SF66">
    <property type="entry name" value="4-HYDROXY-2-OXOGLUTARATE ALDOLASE, MITOCHONDRIAL"/>
    <property type="match status" value="1"/>
</dbReference>
<evidence type="ECO:0000313" key="15">
    <source>
        <dbReference type="EMBL" id="OUJ19463.1"/>
    </source>
</evidence>
<dbReference type="Gene3D" id="3.20.20.70">
    <property type="entry name" value="Aldolase class I"/>
    <property type="match status" value="1"/>
</dbReference>
<dbReference type="GO" id="GO:0019877">
    <property type="term" value="P:diaminopimelate biosynthetic process"/>
    <property type="evidence" value="ECO:0007669"/>
    <property type="project" value="UniProtKB-UniRule"/>
</dbReference>
<evidence type="ECO:0000256" key="4">
    <source>
        <dbReference type="ARBA" id="ARBA00022490"/>
    </source>
</evidence>
<keyword evidence="16" id="KW-1185">Reference proteome</keyword>
<evidence type="ECO:0000256" key="13">
    <source>
        <dbReference type="PIRSR" id="PIRSR001365-2"/>
    </source>
</evidence>
<dbReference type="EMBL" id="MRZU01000002">
    <property type="protein sequence ID" value="OUJ19463.1"/>
    <property type="molecule type" value="Genomic_DNA"/>
</dbReference>
<comment type="subunit">
    <text evidence="11">Homotetramer; dimer of dimers.</text>
</comment>
<dbReference type="GO" id="GO:0005737">
    <property type="term" value="C:cytoplasm"/>
    <property type="evidence" value="ECO:0007669"/>
    <property type="project" value="UniProtKB-SubCell"/>
</dbReference>
<evidence type="ECO:0000256" key="2">
    <source>
        <dbReference type="ARBA" id="ARBA00005120"/>
    </source>
</evidence>
<keyword evidence="9 11" id="KW-0704">Schiff base</keyword>
<comment type="caution">
    <text evidence="11">Was originally thought to be a dihydrodipicolinate synthase (DHDPS), catalyzing the condensation of (S)-aspartate-beta-semialdehyde [(S)-ASA] and pyruvate to dihydrodipicolinate (DHDP). However, it was shown in E.coli that the product of the enzymatic reaction is not dihydrodipicolinate but in fact (4S)-4-hydroxy-2,3,4,5-tetrahydro-(2S)-dipicolinic acid (HTPA), and that the consecutive dehydration reaction leading to DHDP is not spontaneous but catalyzed by DapB.</text>
</comment>